<dbReference type="KEGG" id="ccot:CCAX7_21010"/>
<dbReference type="InterPro" id="IPR050523">
    <property type="entry name" value="AKR_Detox_Biosynth"/>
</dbReference>
<evidence type="ECO:0000313" key="4">
    <source>
        <dbReference type="Proteomes" id="UP000287394"/>
    </source>
</evidence>
<dbReference type="PRINTS" id="PR00069">
    <property type="entry name" value="ALDKETRDTASE"/>
</dbReference>
<dbReference type="FunCoup" id="A0A402D1W5">
    <property type="interactions" value="137"/>
</dbReference>
<protein>
    <submittedName>
        <fullName evidence="3">Oxidoreductase</fullName>
    </submittedName>
</protein>
<gene>
    <name evidence="3" type="ORF">CCAX7_21010</name>
</gene>
<keyword evidence="1" id="KW-0560">Oxidoreductase</keyword>
<dbReference type="GO" id="GO:0005829">
    <property type="term" value="C:cytosol"/>
    <property type="evidence" value="ECO:0007669"/>
    <property type="project" value="TreeGrafter"/>
</dbReference>
<dbReference type="Proteomes" id="UP000287394">
    <property type="component" value="Chromosome"/>
</dbReference>
<evidence type="ECO:0000313" key="3">
    <source>
        <dbReference type="EMBL" id="BDI30050.1"/>
    </source>
</evidence>
<dbReference type="InterPro" id="IPR018170">
    <property type="entry name" value="Aldo/ket_reductase_CS"/>
</dbReference>
<keyword evidence="4" id="KW-1185">Reference proteome</keyword>
<dbReference type="PANTHER" id="PTHR43364">
    <property type="entry name" value="NADH-SPECIFIC METHYLGLYOXAL REDUCTASE-RELATED"/>
    <property type="match status" value="1"/>
</dbReference>
<reference evidence="3 4" key="1">
    <citation type="journal article" date="2019" name="Int. J. Syst. Evol. Microbiol.">
        <title>Capsulimonas corticalis gen. nov., sp. nov., an aerobic capsulated bacterium, of a novel bacterial order, Capsulimonadales ord. nov., of the class Armatimonadia of the phylum Armatimonadetes.</title>
        <authorList>
            <person name="Li J."/>
            <person name="Kudo C."/>
            <person name="Tonouchi A."/>
        </authorList>
    </citation>
    <scope>NUCLEOTIDE SEQUENCE [LARGE SCALE GENOMIC DNA]</scope>
    <source>
        <strain evidence="3 4">AX-7</strain>
    </source>
</reference>
<dbReference type="InterPro" id="IPR023210">
    <property type="entry name" value="NADP_OxRdtase_dom"/>
</dbReference>
<accession>A0A402D1W5</accession>
<feature type="domain" description="NADP-dependent oxidoreductase" evidence="2">
    <location>
        <begin position="15"/>
        <end position="313"/>
    </location>
</feature>
<dbReference type="Gene3D" id="3.20.20.100">
    <property type="entry name" value="NADP-dependent oxidoreductase domain"/>
    <property type="match status" value="1"/>
</dbReference>
<dbReference type="CDD" id="cd19102">
    <property type="entry name" value="AKR_unchar"/>
    <property type="match status" value="1"/>
</dbReference>
<dbReference type="SUPFAM" id="SSF51430">
    <property type="entry name" value="NAD(P)-linked oxidoreductase"/>
    <property type="match status" value="1"/>
</dbReference>
<evidence type="ECO:0000259" key="2">
    <source>
        <dbReference type="Pfam" id="PF00248"/>
    </source>
</evidence>
<dbReference type="AlphaFoldDB" id="A0A402D1W5"/>
<organism evidence="3 4">
    <name type="scientific">Capsulimonas corticalis</name>
    <dbReference type="NCBI Taxonomy" id="2219043"/>
    <lineage>
        <taxon>Bacteria</taxon>
        <taxon>Bacillati</taxon>
        <taxon>Armatimonadota</taxon>
        <taxon>Armatimonadia</taxon>
        <taxon>Capsulimonadales</taxon>
        <taxon>Capsulimonadaceae</taxon>
        <taxon>Capsulimonas</taxon>
    </lineage>
</organism>
<proteinExistence type="predicted"/>
<dbReference type="OrthoDB" id="9773828at2"/>
<dbReference type="InterPro" id="IPR020471">
    <property type="entry name" value="AKR"/>
</dbReference>
<dbReference type="RefSeq" id="WP_119323505.1">
    <property type="nucleotide sequence ID" value="NZ_AP025739.1"/>
</dbReference>
<dbReference type="EMBL" id="AP025739">
    <property type="protein sequence ID" value="BDI30050.1"/>
    <property type="molecule type" value="Genomic_DNA"/>
</dbReference>
<dbReference type="PANTHER" id="PTHR43364:SF4">
    <property type="entry name" value="NAD(P)-LINKED OXIDOREDUCTASE SUPERFAMILY PROTEIN"/>
    <property type="match status" value="1"/>
</dbReference>
<sequence>MQTRRLGNSDLEITPIGFGAWAIGGAGWAFGWGEQDDQDSVGAIRAALDAGINWIDTAAVYGLGHSEEIVAKALQGVTNKPYVFTKCSRVWDDQGAVTSRLKADSIRREIEGSLKRLQTDAIDLYQIHWPRPDEEIEEAWTTLAELKSEGKVRWIGVSNFSAAQMKRAQVIAPITSLQPPYSLLAREIEDEILPYAAENNIGVLVYSPMQSGLLSGSFTKERAEKLGADDWRSRNENFQEPKLSSNLELVELLREIGSDHGRTPGEIAIAWTLRDPVVTAAIVGARRPNQIAGIIGAADFRLSQMEITQIDAFVDPAEAPTA</sequence>
<name>A0A402D1W5_9BACT</name>
<dbReference type="GO" id="GO:0016491">
    <property type="term" value="F:oxidoreductase activity"/>
    <property type="evidence" value="ECO:0007669"/>
    <property type="project" value="UniProtKB-KW"/>
</dbReference>
<dbReference type="PROSITE" id="PS00062">
    <property type="entry name" value="ALDOKETO_REDUCTASE_2"/>
    <property type="match status" value="1"/>
</dbReference>
<dbReference type="Pfam" id="PF00248">
    <property type="entry name" value="Aldo_ket_red"/>
    <property type="match status" value="1"/>
</dbReference>
<dbReference type="InterPro" id="IPR036812">
    <property type="entry name" value="NAD(P)_OxRdtase_dom_sf"/>
</dbReference>
<evidence type="ECO:0000256" key="1">
    <source>
        <dbReference type="ARBA" id="ARBA00023002"/>
    </source>
</evidence>